<evidence type="ECO:0000313" key="3">
    <source>
        <dbReference type="Proteomes" id="UP000434172"/>
    </source>
</evidence>
<feature type="region of interest" description="Disordered" evidence="1">
    <location>
        <begin position="35"/>
        <end position="57"/>
    </location>
</feature>
<keyword evidence="3" id="KW-1185">Reference proteome</keyword>
<accession>A0A8H3VXU5</accession>
<reference evidence="2 3" key="1">
    <citation type="submission" date="2019-12" db="EMBL/GenBank/DDBJ databases">
        <title>A genome sequence resource for the geographically widespread anthracnose pathogen Colletotrichum asianum.</title>
        <authorList>
            <person name="Meng Y."/>
        </authorList>
    </citation>
    <scope>NUCLEOTIDE SEQUENCE [LARGE SCALE GENOMIC DNA]</scope>
    <source>
        <strain evidence="2 3">ICMP 18580</strain>
    </source>
</reference>
<gene>
    <name evidence="2" type="ORF">GQ607_017054</name>
</gene>
<dbReference type="Proteomes" id="UP000434172">
    <property type="component" value="Unassembled WGS sequence"/>
</dbReference>
<protein>
    <submittedName>
        <fullName evidence="2">Uncharacterized protein</fullName>
    </submittedName>
</protein>
<sequence length="113" mass="12861">MARLNARLSEIARGGPAFCAPRTGPRMNKYGKPQEAMSNVSSNASHRYDRPGYRSEHYRYRPRNSDARMLSRPGQVGSGTVARRLPHSVHRQLEYCGLLHKETRISVVRSQPR</sequence>
<evidence type="ECO:0000313" key="2">
    <source>
        <dbReference type="EMBL" id="KAF0315717.1"/>
    </source>
</evidence>
<dbReference type="AlphaFoldDB" id="A0A8H3VXU5"/>
<comment type="caution">
    <text evidence="2">The sequence shown here is derived from an EMBL/GenBank/DDBJ whole genome shotgun (WGS) entry which is preliminary data.</text>
</comment>
<evidence type="ECO:0000256" key="1">
    <source>
        <dbReference type="SAM" id="MobiDB-lite"/>
    </source>
</evidence>
<organism evidence="2 3">
    <name type="scientific">Colletotrichum asianum</name>
    <dbReference type="NCBI Taxonomy" id="702518"/>
    <lineage>
        <taxon>Eukaryota</taxon>
        <taxon>Fungi</taxon>
        <taxon>Dikarya</taxon>
        <taxon>Ascomycota</taxon>
        <taxon>Pezizomycotina</taxon>
        <taxon>Sordariomycetes</taxon>
        <taxon>Hypocreomycetidae</taxon>
        <taxon>Glomerellales</taxon>
        <taxon>Glomerellaceae</taxon>
        <taxon>Colletotrichum</taxon>
        <taxon>Colletotrichum gloeosporioides species complex</taxon>
    </lineage>
</organism>
<dbReference type="EMBL" id="WOWK01000189">
    <property type="protein sequence ID" value="KAF0315717.1"/>
    <property type="molecule type" value="Genomic_DNA"/>
</dbReference>
<name>A0A8H3VXU5_9PEZI</name>
<feature type="compositionally biased region" description="Basic and acidic residues" evidence="1">
    <location>
        <begin position="46"/>
        <end position="57"/>
    </location>
</feature>
<feature type="compositionally biased region" description="Polar residues" evidence="1">
    <location>
        <begin position="36"/>
        <end position="45"/>
    </location>
</feature>
<proteinExistence type="predicted"/>